<dbReference type="PANTHER" id="PTHR45737">
    <property type="entry name" value="VON WILLEBRAND FACTOR A DOMAIN-CONTAINING PROTEIN 5A"/>
    <property type="match status" value="1"/>
</dbReference>
<evidence type="ECO:0008006" key="5">
    <source>
        <dbReference type="Google" id="ProtNLM"/>
    </source>
</evidence>
<dbReference type="SMART" id="SM00327">
    <property type="entry name" value="VWA"/>
    <property type="match status" value="1"/>
</dbReference>
<dbReference type="InterPro" id="IPR036465">
    <property type="entry name" value="vWFA_dom_sf"/>
</dbReference>
<dbReference type="PROSITE" id="PS51468">
    <property type="entry name" value="VIT"/>
    <property type="match status" value="1"/>
</dbReference>
<dbReference type="EMBL" id="AY326437">
    <property type="protein sequence ID" value="AAQ91617.1"/>
    <property type="molecule type" value="Genomic_DNA"/>
</dbReference>
<dbReference type="AlphaFoldDB" id="Q6VUC2"/>
<name>Q6VUC2_ANTLO</name>
<feature type="domain" description="VWFA" evidence="2">
    <location>
        <begin position="289"/>
        <end position="475"/>
    </location>
</feature>
<evidence type="ECO:0000259" key="2">
    <source>
        <dbReference type="PROSITE" id="PS50234"/>
    </source>
</evidence>
<feature type="chain" id="PRO_5004282082" description="VWFA domain-containing protein" evidence="1">
    <location>
        <begin position="27"/>
        <end position="824"/>
    </location>
</feature>
<sequence>MYCRAQEPMNVFLGMAVFVCPAVALGTVQPVLEVKHVGEDGYRMAEYMSCDVRSKALGAFFNEEVVLKYRVLEDKPFRELQFLGPLPPSANVEKCEVALDGKTYRSDVYTRFRGDEMYANALDTETIAEVVKIGDLVYFRMKVSKRVKVSEIGVRIWWQQKAEVIHHMHRPSERLYVFPRKAYFKYGDTVLRSEASFVRSDDEATFRFEIDFSGVRGWSIECNDDHDVKNRVYTIAESKRDEDIVFRMRMEREERVSARHFEIDNHNVVELTIVPKMEVLRRAVLCSREIILVVDKSGSMGWKCGGTVPHKLVSEAIEVFMSTVCDLNIHVNVVFFDHECCESDVLFRGCSERLTSEQGLLDKKEWVREKAGPRGGTCIVAGLQRAVDLKPAAEDGSIRRNIILLTDGGDSNLREITSLVQREAAKGTRFFAIGIGNGVSYDTVMEVARAGRGTHDFIRDACDVGSCLSSMLEKTGGTESLYNFGVHNYVHESITRFVHMGCLDVKNKIVQVPSRKHMPTLFTNERYVIYLVLRGDIPEYFEFIINDERHRVSRREIEVSSMKDAEAFRREFAHSVDREFRLELYEEYDKRVRSHTDLAGMRETCRLGIGDVEKAIASDDVFWEKYKNQVHFAMRHRLLTPDTALVLGDRLEDRDDWVQRDIEPIIEQYINNCSGEQKDQHFATAAFLHGCDFADGIQTDSVSSRTAQIDFSEGPDGDDTVCGKALLGEREACGLLPRLLRVFDANTSKSPNTLASELADLLAAHGVDRLLVAGILSGVQEKMAGSTERSLRHEMMCTLVERLLGTGNRMNASLVTYARAAAAV</sequence>
<proteinExistence type="predicted"/>
<evidence type="ECO:0000259" key="3">
    <source>
        <dbReference type="PROSITE" id="PS51468"/>
    </source>
</evidence>
<reference evidence="4" key="1">
    <citation type="journal article" date="2003" name="Eukaryot. Cell">
        <title>Bacterial catalase in the microsporidian Nosema locustae: implications for microsporidian metabolism and genome evolution.</title>
        <authorList>
            <person name="Fast N.M."/>
            <person name="Law J.S."/>
            <person name="Williams B.A."/>
            <person name="Keeling P.J."/>
        </authorList>
    </citation>
    <scope>NUCLEOTIDE SEQUENCE</scope>
</reference>
<keyword evidence="1" id="KW-0732">Signal</keyword>
<accession>Q6VUC2</accession>
<evidence type="ECO:0000313" key="4">
    <source>
        <dbReference type="EMBL" id="AAQ91617.1"/>
    </source>
</evidence>
<feature type="signal peptide" evidence="1">
    <location>
        <begin position="1"/>
        <end position="26"/>
    </location>
</feature>
<evidence type="ECO:0000256" key="1">
    <source>
        <dbReference type="SAM" id="SignalP"/>
    </source>
</evidence>
<dbReference type="PROSITE" id="PS50234">
    <property type="entry name" value="VWFA"/>
    <property type="match status" value="1"/>
</dbReference>
<dbReference type="SUPFAM" id="SSF53300">
    <property type="entry name" value="vWA-like"/>
    <property type="match status" value="1"/>
</dbReference>
<dbReference type="PANTHER" id="PTHR45737:SF6">
    <property type="entry name" value="VON WILLEBRAND FACTOR A DOMAIN-CONTAINING PROTEIN 5A"/>
    <property type="match status" value="1"/>
</dbReference>
<dbReference type="Pfam" id="PF13768">
    <property type="entry name" value="VWA_3"/>
    <property type="match status" value="1"/>
</dbReference>
<dbReference type="InterPro" id="IPR002035">
    <property type="entry name" value="VWF_A"/>
</dbReference>
<dbReference type="InterPro" id="IPR013694">
    <property type="entry name" value="VIT"/>
</dbReference>
<feature type="domain" description="VIT" evidence="3">
    <location>
        <begin position="31"/>
        <end position="160"/>
    </location>
</feature>
<protein>
    <recommendedName>
        <fullName evidence="5">VWFA domain-containing protein</fullName>
    </recommendedName>
</protein>
<dbReference type="Gene3D" id="3.40.50.410">
    <property type="entry name" value="von Willebrand factor, type A domain"/>
    <property type="match status" value="1"/>
</dbReference>
<organism evidence="4">
    <name type="scientific">Antonospora locustae</name>
    <name type="common">Microsporidian parasite</name>
    <name type="synonym">Nosema locustae</name>
    <dbReference type="NCBI Taxonomy" id="278021"/>
    <lineage>
        <taxon>Eukaryota</taxon>
        <taxon>Fungi</taxon>
        <taxon>Fungi incertae sedis</taxon>
        <taxon>Microsporidia</taxon>
        <taxon>Antonospora</taxon>
    </lineage>
</organism>